<proteinExistence type="predicted"/>
<accession>A0A0W8F3L2</accession>
<evidence type="ECO:0000256" key="1">
    <source>
        <dbReference type="ARBA" id="ARBA00023002"/>
    </source>
</evidence>
<gene>
    <name evidence="3" type="ORF">ASZ90_014969</name>
</gene>
<keyword evidence="1" id="KW-0560">Oxidoreductase</keyword>
<dbReference type="Gene3D" id="1.10.645.10">
    <property type="entry name" value="Cytochrome-c3 Hydrogenase, chain B"/>
    <property type="match status" value="1"/>
</dbReference>
<dbReference type="Pfam" id="PF00374">
    <property type="entry name" value="NiFeSe_Hases"/>
    <property type="match status" value="1"/>
</dbReference>
<dbReference type="GO" id="GO:0048038">
    <property type="term" value="F:quinone binding"/>
    <property type="evidence" value="ECO:0007669"/>
    <property type="project" value="InterPro"/>
</dbReference>
<dbReference type="GO" id="GO:0051287">
    <property type="term" value="F:NAD binding"/>
    <property type="evidence" value="ECO:0007669"/>
    <property type="project" value="InterPro"/>
</dbReference>
<dbReference type="GO" id="GO:0016151">
    <property type="term" value="F:nickel cation binding"/>
    <property type="evidence" value="ECO:0007669"/>
    <property type="project" value="InterPro"/>
</dbReference>
<sequence length="414" mass="46165">MDDGKAKKTVPYTIPIGPIHPALKEPVMLTFGMEGEVVKTVDFAPGQTHRGCEWMGMRRNPVQILYLSERICGICGIVHSLSFSLAVEKIADIEVPLRADYIRTILFELERIQSHLLWAGVAAHEIGFDSLFYFTWRVREQSLDLLEKIAGTRVHYGMIQIGGVRRDISDDQCSAIAQFLGEYLGLLKKLKKAFLEDSTVRLRCRGHGILSYRDARLLCTVGPTARASGIAMDVRHDYPFCAYGDLDVHPVLPPQEFGGPQGDVYDRIIVRLLEIAQSIDIIQQCLDNLPSGEILWEKKLPKLLLTLKKAEGEAIGRVEAPRGECLHYVRMDGKETPATWKVKGSSYSNLMSWIPMLTGEQLADIPIIVASIDPCISCTDRVAVVRDGTSGILTKGDMTLLSRQKTRRMTSIAL</sequence>
<dbReference type="InterPro" id="IPR029014">
    <property type="entry name" value="NiFe-Hase_large"/>
</dbReference>
<dbReference type="GO" id="GO:0016651">
    <property type="term" value="F:oxidoreductase activity, acting on NAD(P)H"/>
    <property type="evidence" value="ECO:0007669"/>
    <property type="project" value="InterPro"/>
</dbReference>
<comment type="caution">
    <text evidence="3">The sequence shown here is derived from an EMBL/GenBank/DDBJ whole genome shotgun (WGS) entry which is preliminary data.</text>
</comment>
<organism evidence="3">
    <name type="scientific">hydrocarbon metagenome</name>
    <dbReference type="NCBI Taxonomy" id="938273"/>
    <lineage>
        <taxon>unclassified sequences</taxon>
        <taxon>metagenomes</taxon>
        <taxon>ecological metagenomes</taxon>
    </lineage>
</organism>
<dbReference type="InterPro" id="IPR001135">
    <property type="entry name" value="NADH_Q_OxRdtase_suD"/>
</dbReference>
<evidence type="ECO:0000259" key="2">
    <source>
        <dbReference type="Pfam" id="PF00346"/>
    </source>
</evidence>
<dbReference type="InterPro" id="IPR001501">
    <property type="entry name" value="Ni-dep_hyd_lsu"/>
</dbReference>
<evidence type="ECO:0000313" key="3">
    <source>
        <dbReference type="EMBL" id="KUG15389.1"/>
    </source>
</evidence>
<dbReference type="EMBL" id="LNQE01001559">
    <property type="protein sequence ID" value="KUG15389.1"/>
    <property type="molecule type" value="Genomic_DNA"/>
</dbReference>
<dbReference type="InterPro" id="IPR052197">
    <property type="entry name" value="ComplexI_49kDa-like"/>
</dbReference>
<dbReference type="Pfam" id="PF00346">
    <property type="entry name" value="Complex1_49kDa"/>
    <property type="match status" value="1"/>
</dbReference>
<dbReference type="PANTHER" id="PTHR43485">
    <property type="entry name" value="HYDROGENASE-4 COMPONENT G"/>
    <property type="match status" value="1"/>
</dbReference>
<dbReference type="AlphaFoldDB" id="A0A0W8F3L2"/>
<reference evidence="3" key="1">
    <citation type="journal article" date="2015" name="Proc. Natl. Acad. Sci. U.S.A.">
        <title>Networks of energetic and metabolic interactions define dynamics in microbial communities.</title>
        <authorList>
            <person name="Embree M."/>
            <person name="Liu J.K."/>
            <person name="Al-Bassam M.M."/>
            <person name="Zengler K."/>
        </authorList>
    </citation>
    <scope>NUCLEOTIDE SEQUENCE</scope>
</reference>
<dbReference type="PANTHER" id="PTHR43485:SF1">
    <property type="entry name" value="FORMATE HYDROGENLYASE SUBUNIT 5-RELATED"/>
    <property type="match status" value="1"/>
</dbReference>
<protein>
    <submittedName>
        <fullName evidence="3">Membrane bound hydrogenase, nife-hydrogenase large subunit mbhl</fullName>
    </submittedName>
</protein>
<feature type="domain" description="NADH-quinone oxidoreductase subunit D" evidence="2">
    <location>
        <begin position="126"/>
        <end position="381"/>
    </location>
</feature>
<name>A0A0W8F3L2_9ZZZZ</name>
<dbReference type="SUPFAM" id="SSF56762">
    <property type="entry name" value="HydB/Nqo4-like"/>
    <property type="match status" value="1"/>
</dbReference>